<sequence length="553" mass="61496">MAVLSSLLPLMLLGLASAQMTKDPLVKNVRDFDSTFDSVLPKPQKYTYTKWTEDEINGGIPPRDTWGQSYYDSTSRFYCKDDFSVYNVTYADCPEPWLIGHCAKAEMNREATFDLLGRLPSSARGVISDLLNANIERGLSFRWNENHSVMFGGYFRPADGLKSVLTALWVGSPGVPYDPFLKAVTADTCVGDEDAAASLKRDGSLAGAVETAFAIAAYMKLVKGNPPFDASCMSNQLKIVRPMLDARWDAPGKCPNKVAPELAKYKSVLFPNGLEVLNKDPVPGSKAKSVVQWAKSDGYPEFCWNEARAQRSNDDKRPRCEPGRLNVYNVTYEDCLDQDPWVLCHCTDAQQTLDDMVERVGKLPPGLRSYMIHLVAFENDSVGGGTVIPWNMIMIFGEAQDSVYMHEASHCIDGGFYQSDVFQAAKAKDSCWPTYYSKTGDMELFAEIGVAYLYDRSGKTLIQRGYDPSCLSNGLKALDEHVGLNFQRDGTKCFKRKPNSNVIHPSDAELLSPEPYISTAIIEDFSNPGDESSQFSSFSVWGEYPRKIHGHQI</sequence>
<comment type="caution">
    <text evidence="2">The sequence shown here is derived from an EMBL/GenBank/DDBJ whole genome shotgun (WGS) entry which is preliminary data.</text>
</comment>
<dbReference type="EMBL" id="JAEVHI010000005">
    <property type="protein sequence ID" value="KAG5291371.1"/>
    <property type="molecule type" value="Genomic_DNA"/>
</dbReference>
<dbReference type="Proteomes" id="UP000670092">
    <property type="component" value="Unassembled WGS sequence"/>
</dbReference>
<feature type="signal peptide" evidence="1">
    <location>
        <begin position="1"/>
        <end position="18"/>
    </location>
</feature>
<dbReference type="OrthoDB" id="2142213at2759"/>
<organism evidence="2 3">
    <name type="scientific">Ajellomyces capsulatus</name>
    <name type="common">Darling's disease fungus</name>
    <name type="synonym">Histoplasma capsulatum</name>
    <dbReference type="NCBI Taxonomy" id="5037"/>
    <lineage>
        <taxon>Eukaryota</taxon>
        <taxon>Fungi</taxon>
        <taxon>Dikarya</taxon>
        <taxon>Ascomycota</taxon>
        <taxon>Pezizomycotina</taxon>
        <taxon>Eurotiomycetes</taxon>
        <taxon>Eurotiomycetidae</taxon>
        <taxon>Onygenales</taxon>
        <taxon>Ajellomycetaceae</taxon>
        <taxon>Histoplasma</taxon>
    </lineage>
</organism>
<keyword evidence="1" id="KW-0732">Signal</keyword>
<gene>
    <name evidence="2" type="ORF">I7I52_08679</name>
</gene>
<protein>
    <submittedName>
        <fullName evidence="2">Uncharacterized protein</fullName>
    </submittedName>
</protein>
<evidence type="ECO:0000313" key="3">
    <source>
        <dbReference type="Proteomes" id="UP000670092"/>
    </source>
</evidence>
<evidence type="ECO:0000256" key="1">
    <source>
        <dbReference type="SAM" id="SignalP"/>
    </source>
</evidence>
<evidence type="ECO:0000313" key="2">
    <source>
        <dbReference type="EMBL" id="KAG5291371.1"/>
    </source>
</evidence>
<dbReference type="VEuPathDB" id="FungiDB:I7I52_08679"/>
<reference evidence="2 3" key="1">
    <citation type="submission" date="2021-01" db="EMBL/GenBank/DDBJ databases">
        <title>Chromosome-level genome assembly of a human fungal pathogen reveals clustering of transcriptionally co-regulated genes.</title>
        <authorList>
            <person name="Voorhies M."/>
            <person name="Cohen S."/>
            <person name="Shea T.P."/>
            <person name="Petrus S."/>
            <person name="Munoz J.F."/>
            <person name="Poplawski S."/>
            <person name="Goldman W.E."/>
            <person name="Michael T."/>
            <person name="Cuomo C.A."/>
            <person name="Sil A."/>
            <person name="Beyhan S."/>
        </authorList>
    </citation>
    <scope>NUCLEOTIDE SEQUENCE [LARGE SCALE GENOMIC DNA]</scope>
    <source>
        <strain evidence="2 3">G184AR</strain>
    </source>
</reference>
<proteinExistence type="predicted"/>
<name>A0A8H7YHS0_AJECA</name>
<feature type="chain" id="PRO_5034347828" evidence="1">
    <location>
        <begin position="19"/>
        <end position="553"/>
    </location>
</feature>
<dbReference type="AlphaFoldDB" id="A0A8H7YHS0"/>
<accession>A0A8H7YHS0</accession>